<name>A0A073IUR2_9RHOB</name>
<dbReference type="eggNOG" id="COG1416">
    <property type="taxonomic scope" value="Bacteria"/>
</dbReference>
<feature type="region of interest" description="Disordered" evidence="1">
    <location>
        <begin position="38"/>
        <end position="67"/>
    </location>
</feature>
<accession>A0A073IUR2</accession>
<evidence type="ECO:0000256" key="1">
    <source>
        <dbReference type="SAM" id="MobiDB-lite"/>
    </source>
</evidence>
<protein>
    <submittedName>
        <fullName evidence="2">Uncharacterized protein</fullName>
    </submittedName>
</protein>
<dbReference type="EMBL" id="JAMC01000004">
    <property type="protein sequence ID" value="KEJ89122.1"/>
    <property type="molecule type" value="Genomic_DNA"/>
</dbReference>
<sequence>MAQGTNLPKVVLYASAACLLLVAGLAFMLSSSSHHPSSAHSHGAFSGGHDERTMPGLVGENASPEESEEMRVLFRKFDTLSREVTNLPNGIRTVTRSSDPDVMEALVSHVIGMIDRVDTGEDPKVIIQSPTLDVFFLKADLIETSIDVADEGIVVIQTSADAEMINALQTHAAEVTDMVERGMQAVHDRLDGH</sequence>
<reference evidence="2 3" key="1">
    <citation type="submission" date="2014-01" db="EMBL/GenBank/DDBJ databases">
        <title>Sulfitobacter donghicola JCM 14565 Genome Sequencing.</title>
        <authorList>
            <person name="Lai Q."/>
            <person name="Hong Z."/>
        </authorList>
    </citation>
    <scope>NUCLEOTIDE SEQUENCE [LARGE SCALE GENOMIC DNA]</scope>
    <source>
        <strain evidence="2 3">JCM 14565</strain>
    </source>
</reference>
<dbReference type="Proteomes" id="UP000027734">
    <property type="component" value="Unassembled WGS sequence"/>
</dbReference>
<evidence type="ECO:0000313" key="2">
    <source>
        <dbReference type="EMBL" id="KEJ89122.1"/>
    </source>
</evidence>
<organism evidence="2 3">
    <name type="scientific">Sulfitobacter donghicola DSW-25 = KCTC 12864 = JCM 14565</name>
    <dbReference type="NCBI Taxonomy" id="1300350"/>
    <lineage>
        <taxon>Bacteria</taxon>
        <taxon>Pseudomonadati</taxon>
        <taxon>Pseudomonadota</taxon>
        <taxon>Alphaproteobacteria</taxon>
        <taxon>Rhodobacterales</taxon>
        <taxon>Roseobacteraceae</taxon>
        <taxon>Sulfitobacter</taxon>
    </lineage>
</organism>
<dbReference type="AlphaFoldDB" id="A0A073IUR2"/>
<proteinExistence type="predicted"/>
<gene>
    <name evidence="2" type="ORF">DSW25_12930</name>
</gene>
<comment type="caution">
    <text evidence="2">The sequence shown here is derived from an EMBL/GenBank/DDBJ whole genome shotgun (WGS) entry which is preliminary data.</text>
</comment>
<keyword evidence="3" id="KW-1185">Reference proteome</keyword>
<dbReference type="RefSeq" id="WP_025058457.1">
    <property type="nucleotide sequence ID" value="NZ_JAMC01000004.1"/>
</dbReference>
<evidence type="ECO:0000313" key="3">
    <source>
        <dbReference type="Proteomes" id="UP000027734"/>
    </source>
</evidence>
<dbReference type="STRING" id="1300350.Z948_1014"/>